<dbReference type="Proteomes" id="UP000805193">
    <property type="component" value="Unassembled WGS sequence"/>
</dbReference>
<sequence>MSIVPCFVSRRWRGRAHGSSRNSAGSSNRGSGTELCKGGLLSVVLWGCRENPRSSGTRAAILFTQRGSLISDAEGADARLSGEKDFPSGSRRRKANRKGSTPDSPDERVAYSEKLAK</sequence>
<name>A0AC60PKQ3_IXOPE</name>
<evidence type="ECO:0000313" key="2">
    <source>
        <dbReference type="Proteomes" id="UP000805193"/>
    </source>
</evidence>
<dbReference type="EMBL" id="JABSTQ010010428">
    <property type="protein sequence ID" value="KAG0421060.1"/>
    <property type="molecule type" value="Genomic_DNA"/>
</dbReference>
<keyword evidence="2" id="KW-1185">Reference proteome</keyword>
<accession>A0AC60PKQ3</accession>
<evidence type="ECO:0000313" key="1">
    <source>
        <dbReference type="EMBL" id="KAG0421060.1"/>
    </source>
</evidence>
<comment type="caution">
    <text evidence="1">The sequence shown here is derived from an EMBL/GenBank/DDBJ whole genome shotgun (WGS) entry which is preliminary data.</text>
</comment>
<gene>
    <name evidence="1" type="ORF">HPB47_003044</name>
</gene>
<organism evidence="1 2">
    <name type="scientific">Ixodes persulcatus</name>
    <name type="common">Taiga tick</name>
    <dbReference type="NCBI Taxonomy" id="34615"/>
    <lineage>
        <taxon>Eukaryota</taxon>
        <taxon>Metazoa</taxon>
        <taxon>Ecdysozoa</taxon>
        <taxon>Arthropoda</taxon>
        <taxon>Chelicerata</taxon>
        <taxon>Arachnida</taxon>
        <taxon>Acari</taxon>
        <taxon>Parasitiformes</taxon>
        <taxon>Ixodida</taxon>
        <taxon>Ixodoidea</taxon>
        <taxon>Ixodidae</taxon>
        <taxon>Ixodinae</taxon>
        <taxon>Ixodes</taxon>
    </lineage>
</organism>
<proteinExistence type="predicted"/>
<reference evidence="1 2" key="1">
    <citation type="journal article" date="2020" name="Cell">
        <title>Large-Scale Comparative Analyses of Tick Genomes Elucidate Their Genetic Diversity and Vector Capacities.</title>
        <authorList>
            <consortium name="Tick Genome and Microbiome Consortium (TIGMIC)"/>
            <person name="Jia N."/>
            <person name="Wang J."/>
            <person name="Shi W."/>
            <person name="Du L."/>
            <person name="Sun Y."/>
            <person name="Zhan W."/>
            <person name="Jiang J.F."/>
            <person name="Wang Q."/>
            <person name="Zhang B."/>
            <person name="Ji P."/>
            <person name="Bell-Sakyi L."/>
            <person name="Cui X.M."/>
            <person name="Yuan T.T."/>
            <person name="Jiang B.G."/>
            <person name="Yang W.F."/>
            <person name="Lam T.T."/>
            <person name="Chang Q.C."/>
            <person name="Ding S.J."/>
            <person name="Wang X.J."/>
            <person name="Zhu J.G."/>
            <person name="Ruan X.D."/>
            <person name="Zhao L."/>
            <person name="Wei J.T."/>
            <person name="Ye R.Z."/>
            <person name="Que T.C."/>
            <person name="Du C.H."/>
            <person name="Zhou Y.H."/>
            <person name="Cheng J.X."/>
            <person name="Dai P.F."/>
            <person name="Guo W.B."/>
            <person name="Han X.H."/>
            <person name="Huang E.J."/>
            <person name="Li L.F."/>
            <person name="Wei W."/>
            <person name="Gao Y.C."/>
            <person name="Liu J.Z."/>
            <person name="Shao H.Z."/>
            <person name="Wang X."/>
            <person name="Wang C.C."/>
            <person name="Yang T.C."/>
            <person name="Huo Q.B."/>
            <person name="Li W."/>
            <person name="Chen H.Y."/>
            <person name="Chen S.E."/>
            <person name="Zhou L.G."/>
            <person name="Ni X.B."/>
            <person name="Tian J.H."/>
            <person name="Sheng Y."/>
            <person name="Liu T."/>
            <person name="Pan Y.S."/>
            <person name="Xia L.Y."/>
            <person name="Li J."/>
            <person name="Zhao F."/>
            <person name="Cao W.C."/>
        </authorList>
    </citation>
    <scope>NUCLEOTIDE SEQUENCE [LARGE SCALE GENOMIC DNA]</scope>
    <source>
        <strain evidence="1">Iper-2018</strain>
    </source>
</reference>
<protein>
    <submittedName>
        <fullName evidence="1">Uncharacterized protein</fullName>
    </submittedName>
</protein>